<dbReference type="PANTHER" id="PTHR43784">
    <property type="entry name" value="GDSL-LIKE LIPASE/ACYLHYDROLASE, PUTATIVE (AFU_ORTHOLOGUE AFUA_2G00820)-RELATED"/>
    <property type="match status" value="1"/>
</dbReference>
<dbReference type="InterPro" id="IPR036514">
    <property type="entry name" value="SGNH_hydro_sf"/>
</dbReference>
<dbReference type="AlphaFoldDB" id="A0A1F5E432"/>
<feature type="region of interest" description="Disordered" evidence="1">
    <location>
        <begin position="33"/>
        <end position="77"/>
    </location>
</feature>
<keyword evidence="2" id="KW-0812">Transmembrane</keyword>
<feature type="domain" description="SGNH hydrolase-type esterase" evidence="3">
    <location>
        <begin position="83"/>
        <end position="242"/>
    </location>
</feature>
<evidence type="ECO:0000259" key="3">
    <source>
        <dbReference type="Pfam" id="PF13472"/>
    </source>
</evidence>
<dbReference type="SUPFAM" id="SSF52266">
    <property type="entry name" value="SGNH hydrolase"/>
    <property type="match status" value="1"/>
</dbReference>
<dbReference type="Gene3D" id="3.40.50.1110">
    <property type="entry name" value="SGNH hydrolase"/>
    <property type="match status" value="1"/>
</dbReference>
<dbReference type="Pfam" id="PF13472">
    <property type="entry name" value="Lipase_GDSL_2"/>
    <property type="match status" value="1"/>
</dbReference>
<evidence type="ECO:0000313" key="5">
    <source>
        <dbReference type="Proteomes" id="UP000178583"/>
    </source>
</evidence>
<feature type="compositionally biased region" description="Polar residues" evidence="1">
    <location>
        <begin position="48"/>
        <end position="58"/>
    </location>
</feature>
<accession>A0A1F5E432</accession>
<dbReference type="STRING" id="1797472.A2215_00430"/>
<organism evidence="4 5">
    <name type="scientific">Candidatus Berkelbacteria bacterium RIFOXYA2_FULL_43_10</name>
    <dbReference type="NCBI Taxonomy" id="1797472"/>
    <lineage>
        <taxon>Bacteria</taxon>
        <taxon>Candidatus Berkelbacteria</taxon>
    </lineage>
</organism>
<dbReference type="EMBL" id="MEZY01000055">
    <property type="protein sequence ID" value="OGD62061.1"/>
    <property type="molecule type" value="Genomic_DNA"/>
</dbReference>
<name>A0A1F5E432_9BACT</name>
<evidence type="ECO:0000256" key="2">
    <source>
        <dbReference type="SAM" id="Phobius"/>
    </source>
</evidence>
<sequence length="259" mass="28633">MKYWYIYPLLSIFVVAMASIAYFGYYRAPDGTTESTDSKIASVEIPSNDYTKNDPNNESVEEKKPSPSEKSPGQKSAKSIYSLGNSLTFGTGSGGDDYTDRLISLLGSNWSVENHGIAGNTTAQMLARVDSKSDYTIVWGGINDVYRGIPTSTTTENLANIYDTVHKLKGKVIALNITPSKGDPNWSTEKQDATEYLNDWIFSSSADYKIDVYTAVEDPNSPGRILPLYDAGDHLHLQQDGYYAVADRIYNLLKEIESL</sequence>
<reference evidence="4 5" key="1">
    <citation type="journal article" date="2016" name="Nat. Commun.">
        <title>Thousands of microbial genomes shed light on interconnected biogeochemical processes in an aquifer system.</title>
        <authorList>
            <person name="Anantharaman K."/>
            <person name="Brown C.T."/>
            <person name="Hug L.A."/>
            <person name="Sharon I."/>
            <person name="Castelle C.J."/>
            <person name="Probst A.J."/>
            <person name="Thomas B.C."/>
            <person name="Singh A."/>
            <person name="Wilkins M.J."/>
            <person name="Karaoz U."/>
            <person name="Brodie E.L."/>
            <person name="Williams K.H."/>
            <person name="Hubbard S.S."/>
            <person name="Banfield J.F."/>
        </authorList>
    </citation>
    <scope>NUCLEOTIDE SEQUENCE [LARGE SCALE GENOMIC DNA]</scope>
</reference>
<protein>
    <recommendedName>
        <fullName evidence="3">SGNH hydrolase-type esterase domain-containing protein</fullName>
    </recommendedName>
</protein>
<proteinExistence type="predicted"/>
<evidence type="ECO:0000256" key="1">
    <source>
        <dbReference type="SAM" id="MobiDB-lite"/>
    </source>
</evidence>
<evidence type="ECO:0000313" key="4">
    <source>
        <dbReference type="EMBL" id="OGD62061.1"/>
    </source>
</evidence>
<dbReference type="InterPro" id="IPR013830">
    <property type="entry name" value="SGNH_hydro"/>
</dbReference>
<gene>
    <name evidence="4" type="ORF">A2215_00430</name>
</gene>
<comment type="caution">
    <text evidence="4">The sequence shown here is derived from an EMBL/GenBank/DDBJ whole genome shotgun (WGS) entry which is preliminary data.</text>
</comment>
<keyword evidence="2" id="KW-0472">Membrane</keyword>
<dbReference type="InterPro" id="IPR053140">
    <property type="entry name" value="GDSL_Rv0518-like"/>
</dbReference>
<feature type="transmembrane region" description="Helical" evidence="2">
    <location>
        <begin position="6"/>
        <end position="25"/>
    </location>
</feature>
<dbReference type="Proteomes" id="UP000178583">
    <property type="component" value="Unassembled WGS sequence"/>
</dbReference>
<keyword evidence="2" id="KW-1133">Transmembrane helix</keyword>
<dbReference type="PANTHER" id="PTHR43784:SF2">
    <property type="entry name" value="GDSL-LIKE LIPASE_ACYLHYDROLASE, PUTATIVE (AFU_ORTHOLOGUE AFUA_2G00820)-RELATED"/>
    <property type="match status" value="1"/>
</dbReference>